<evidence type="ECO:0000313" key="3">
    <source>
        <dbReference type="Proteomes" id="UP001646157"/>
    </source>
</evidence>
<comment type="caution">
    <text evidence="2">The sequence shown here is derived from an EMBL/GenBank/DDBJ whole genome shotgun (WGS) entry which is preliminary data.</text>
</comment>
<accession>A0ABS2N8W9</accession>
<dbReference type="Proteomes" id="UP001646157">
    <property type="component" value="Unassembled WGS sequence"/>
</dbReference>
<sequence>MNLYRLYSSIASGKLYVGIGLQLLGVITFIVSRSEWGEISLVLIVLGAAYIVMYFLFEKEKNRVASICNPCEDSSINFLILAKTNKNSLHLLESNGNKNMSFFHRQNRKATLESDYFERVLLRKKNDHIYDCQWGTFSEVFTFEKRNKEWKWKSPNQSTVSLKKYRDSWELRFGDEKILTYRKGWLPTSFQDKFDPSSGLIQIDSIGIINKEPWLWILFLSVLDEYYLI</sequence>
<dbReference type="RefSeq" id="WP_205168376.1">
    <property type="nucleotide sequence ID" value="NZ_JAFBDZ010000001.1"/>
</dbReference>
<gene>
    <name evidence="2" type="ORF">JOC86_000731</name>
</gene>
<feature type="transmembrane region" description="Helical" evidence="1">
    <location>
        <begin position="15"/>
        <end position="33"/>
    </location>
</feature>
<protein>
    <submittedName>
        <fullName evidence="2">Uncharacterized protein</fullName>
    </submittedName>
</protein>
<proteinExistence type="predicted"/>
<feature type="transmembrane region" description="Helical" evidence="1">
    <location>
        <begin position="39"/>
        <end position="57"/>
    </location>
</feature>
<reference evidence="2 3" key="1">
    <citation type="submission" date="2021-01" db="EMBL/GenBank/DDBJ databases">
        <title>Genomic Encyclopedia of Type Strains, Phase IV (KMG-IV): sequencing the most valuable type-strain genomes for metagenomic binning, comparative biology and taxonomic classification.</title>
        <authorList>
            <person name="Goeker M."/>
        </authorList>
    </citation>
    <scope>NUCLEOTIDE SEQUENCE [LARGE SCALE GENOMIC DNA]</scope>
    <source>
        <strain evidence="2 3">DSM 24834</strain>
    </source>
</reference>
<dbReference type="EMBL" id="JAFBDZ010000001">
    <property type="protein sequence ID" value="MBM7584194.1"/>
    <property type="molecule type" value="Genomic_DNA"/>
</dbReference>
<evidence type="ECO:0000256" key="1">
    <source>
        <dbReference type="SAM" id="Phobius"/>
    </source>
</evidence>
<evidence type="ECO:0000313" key="2">
    <source>
        <dbReference type="EMBL" id="MBM7584194.1"/>
    </source>
</evidence>
<organism evidence="2 3">
    <name type="scientific">Rossellomorea pakistanensis</name>
    <dbReference type="NCBI Taxonomy" id="992288"/>
    <lineage>
        <taxon>Bacteria</taxon>
        <taxon>Bacillati</taxon>
        <taxon>Bacillota</taxon>
        <taxon>Bacilli</taxon>
        <taxon>Bacillales</taxon>
        <taxon>Bacillaceae</taxon>
        <taxon>Rossellomorea</taxon>
    </lineage>
</organism>
<name>A0ABS2N8W9_9BACI</name>
<keyword evidence="1" id="KW-0472">Membrane</keyword>
<keyword evidence="3" id="KW-1185">Reference proteome</keyword>
<keyword evidence="1" id="KW-0812">Transmembrane</keyword>
<keyword evidence="1" id="KW-1133">Transmembrane helix</keyword>